<dbReference type="AlphaFoldDB" id="W7HUA6"/>
<keyword evidence="5" id="KW-1185">Reference proteome</keyword>
<reference evidence="4 5" key="1">
    <citation type="submission" date="2013-05" db="EMBL/GenBank/DDBJ databases">
        <title>Drechslerella stenobrocha genome reveals carnivorous origination and mechanical trapping mechanism of predatory fungi.</title>
        <authorList>
            <person name="Liu X."/>
            <person name="Zhang W."/>
            <person name="Liu K."/>
        </authorList>
    </citation>
    <scope>NUCLEOTIDE SEQUENCE [LARGE SCALE GENOMIC DNA]</scope>
    <source>
        <strain evidence="4 5">248</strain>
    </source>
</reference>
<organism evidence="4 5">
    <name type="scientific">Drechslerella stenobrocha 248</name>
    <dbReference type="NCBI Taxonomy" id="1043628"/>
    <lineage>
        <taxon>Eukaryota</taxon>
        <taxon>Fungi</taxon>
        <taxon>Dikarya</taxon>
        <taxon>Ascomycota</taxon>
        <taxon>Pezizomycotina</taxon>
        <taxon>Orbiliomycetes</taxon>
        <taxon>Orbiliales</taxon>
        <taxon>Orbiliaceae</taxon>
        <taxon>Drechslerella</taxon>
    </lineage>
</organism>
<dbReference type="PRINTS" id="PR00080">
    <property type="entry name" value="SDRFAMILY"/>
</dbReference>
<name>W7HUA6_9PEZI</name>
<evidence type="ECO:0000313" key="4">
    <source>
        <dbReference type="EMBL" id="EWC47781.1"/>
    </source>
</evidence>
<dbReference type="PANTHER" id="PTHR24320:SF283">
    <property type="entry name" value="RETINOL DEHYDROGENASE 11"/>
    <property type="match status" value="1"/>
</dbReference>
<dbReference type="InterPro" id="IPR002347">
    <property type="entry name" value="SDR_fam"/>
</dbReference>
<evidence type="ECO:0000256" key="3">
    <source>
        <dbReference type="RuleBase" id="RU000363"/>
    </source>
</evidence>
<protein>
    <submittedName>
        <fullName evidence="4">Uncharacterized protein</fullName>
    </submittedName>
</protein>
<evidence type="ECO:0000313" key="5">
    <source>
        <dbReference type="Proteomes" id="UP000024837"/>
    </source>
</evidence>
<proteinExistence type="inferred from homology"/>
<dbReference type="Gene3D" id="3.40.50.720">
    <property type="entry name" value="NAD(P)-binding Rossmann-like Domain"/>
    <property type="match status" value="1"/>
</dbReference>
<dbReference type="Pfam" id="PF00106">
    <property type="entry name" value="adh_short"/>
    <property type="match status" value="1"/>
</dbReference>
<keyword evidence="2" id="KW-0560">Oxidoreductase</keyword>
<comment type="similarity">
    <text evidence="1 3">Belongs to the short-chain dehydrogenases/reductases (SDR) family.</text>
</comment>
<dbReference type="PRINTS" id="PR00081">
    <property type="entry name" value="GDHRDH"/>
</dbReference>
<sequence>MSNPSWDSTTTSDEVAAALSSHINGKTILVTGISPDGLGLDFCRAIGAQSPSLIILAARSPAKIAAAEESLRAIYPSLPLKSLVIDLCSLRSVRAAAAEINETVTRVDVLVNNAGMHAKDLSKTEDGIETSFSTNHIGHFLLTNLLSKPGAAMQNGGRVVNVSSNAFRRGAVLWDDPGFLTTPFDGGWAAYSQSKTANILFSAALAERFSTKKIYSYSLHPGVINTTMAKSGNLDEFIKRFNLTVNWKSFAQGTATHVVAAFDPAIEPQNGSFLIDCQVTAIPDPEASWATGKDNTARLWKLSEELVGESF</sequence>
<dbReference type="Proteomes" id="UP000024837">
    <property type="component" value="Unassembled WGS sequence"/>
</dbReference>
<accession>W7HUA6</accession>
<evidence type="ECO:0000256" key="1">
    <source>
        <dbReference type="ARBA" id="ARBA00006484"/>
    </source>
</evidence>
<dbReference type="EMBL" id="KI966408">
    <property type="protein sequence ID" value="EWC47781.1"/>
    <property type="molecule type" value="Genomic_DNA"/>
</dbReference>
<dbReference type="OrthoDB" id="191139at2759"/>
<dbReference type="PANTHER" id="PTHR24320">
    <property type="entry name" value="RETINOL DEHYDROGENASE"/>
    <property type="match status" value="1"/>
</dbReference>
<dbReference type="SUPFAM" id="SSF51735">
    <property type="entry name" value="NAD(P)-binding Rossmann-fold domains"/>
    <property type="match status" value="1"/>
</dbReference>
<dbReference type="InterPro" id="IPR036291">
    <property type="entry name" value="NAD(P)-bd_dom_sf"/>
</dbReference>
<evidence type="ECO:0000256" key="2">
    <source>
        <dbReference type="ARBA" id="ARBA00023002"/>
    </source>
</evidence>
<dbReference type="HOGENOM" id="CLU_010194_44_0_1"/>
<gene>
    <name evidence="4" type="ORF">DRE_02981</name>
</gene>
<dbReference type="GO" id="GO:0016491">
    <property type="term" value="F:oxidoreductase activity"/>
    <property type="evidence" value="ECO:0007669"/>
    <property type="project" value="UniProtKB-KW"/>
</dbReference>